<comment type="cofactor">
    <cofactor evidence="5">
        <name>heme</name>
        <dbReference type="ChEBI" id="CHEBI:30413"/>
    </cofactor>
</comment>
<accession>A0A1X2IGL8</accession>
<name>A0A1X2IGL8_9FUNG</name>
<dbReference type="GO" id="GO:0006629">
    <property type="term" value="P:lipid metabolic process"/>
    <property type="evidence" value="ECO:0007669"/>
    <property type="project" value="UniProtKB-ARBA"/>
</dbReference>
<proteinExistence type="inferred from homology"/>
<dbReference type="GO" id="GO:0020037">
    <property type="term" value="F:heme binding"/>
    <property type="evidence" value="ECO:0007669"/>
    <property type="project" value="InterPro"/>
</dbReference>
<keyword evidence="4 5" id="KW-0408">Iron</keyword>
<dbReference type="InterPro" id="IPR001128">
    <property type="entry name" value="Cyt_P450"/>
</dbReference>
<gene>
    <name evidence="7" type="ORF">BCR42DRAFT_375956</name>
</gene>
<dbReference type="GO" id="GO:0005506">
    <property type="term" value="F:iron ion binding"/>
    <property type="evidence" value="ECO:0007669"/>
    <property type="project" value="InterPro"/>
</dbReference>
<evidence type="ECO:0000256" key="4">
    <source>
        <dbReference type="ARBA" id="ARBA00023004"/>
    </source>
</evidence>
<keyword evidence="5 6" id="KW-0349">Heme</keyword>
<dbReference type="OrthoDB" id="1470350at2759"/>
<dbReference type="InterPro" id="IPR002401">
    <property type="entry name" value="Cyt_P450_E_grp-I"/>
</dbReference>
<keyword evidence="2 5" id="KW-0479">Metal-binding</keyword>
<dbReference type="STRING" id="90262.A0A1X2IGL8"/>
<dbReference type="PROSITE" id="PS00086">
    <property type="entry name" value="CYTOCHROME_P450"/>
    <property type="match status" value="1"/>
</dbReference>
<dbReference type="CDD" id="cd11064">
    <property type="entry name" value="CYP86A"/>
    <property type="match status" value="1"/>
</dbReference>
<keyword evidence="8" id="KW-1185">Reference proteome</keyword>
<dbReference type="PANTHER" id="PTHR24296">
    <property type="entry name" value="CYTOCHROME P450"/>
    <property type="match status" value="1"/>
</dbReference>
<comment type="caution">
    <text evidence="7">The sequence shown here is derived from an EMBL/GenBank/DDBJ whole genome shotgun (WGS) entry which is preliminary data.</text>
</comment>
<dbReference type="GO" id="GO:0004497">
    <property type="term" value="F:monooxygenase activity"/>
    <property type="evidence" value="ECO:0007669"/>
    <property type="project" value="UniProtKB-KW"/>
</dbReference>
<evidence type="ECO:0000313" key="7">
    <source>
        <dbReference type="EMBL" id="ORZ15962.1"/>
    </source>
</evidence>
<dbReference type="Gene3D" id="1.10.630.10">
    <property type="entry name" value="Cytochrome P450"/>
    <property type="match status" value="1"/>
</dbReference>
<evidence type="ECO:0000256" key="5">
    <source>
        <dbReference type="PIRSR" id="PIRSR602401-1"/>
    </source>
</evidence>
<evidence type="ECO:0000256" key="3">
    <source>
        <dbReference type="ARBA" id="ARBA00023002"/>
    </source>
</evidence>
<dbReference type="PRINTS" id="PR00385">
    <property type="entry name" value="P450"/>
</dbReference>
<organism evidence="7 8">
    <name type="scientific">Absidia repens</name>
    <dbReference type="NCBI Taxonomy" id="90262"/>
    <lineage>
        <taxon>Eukaryota</taxon>
        <taxon>Fungi</taxon>
        <taxon>Fungi incertae sedis</taxon>
        <taxon>Mucoromycota</taxon>
        <taxon>Mucoromycotina</taxon>
        <taxon>Mucoromycetes</taxon>
        <taxon>Mucorales</taxon>
        <taxon>Cunninghamellaceae</taxon>
        <taxon>Absidia</taxon>
    </lineage>
</organism>
<protein>
    <submittedName>
        <fullName evidence="7">Cytochrome P450</fullName>
    </submittedName>
</protein>
<evidence type="ECO:0000313" key="8">
    <source>
        <dbReference type="Proteomes" id="UP000193560"/>
    </source>
</evidence>
<dbReference type="AlphaFoldDB" id="A0A1X2IGL8"/>
<dbReference type="GO" id="GO:0016705">
    <property type="term" value="F:oxidoreductase activity, acting on paired donors, with incorporation or reduction of molecular oxygen"/>
    <property type="evidence" value="ECO:0007669"/>
    <property type="project" value="InterPro"/>
</dbReference>
<dbReference type="EMBL" id="MCGE01000012">
    <property type="protein sequence ID" value="ORZ15962.1"/>
    <property type="molecule type" value="Genomic_DNA"/>
</dbReference>
<dbReference type="Proteomes" id="UP000193560">
    <property type="component" value="Unassembled WGS sequence"/>
</dbReference>
<evidence type="ECO:0000256" key="6">
    <source>
        <dbReference type="RuleBase" id="RU000461"/>
    </source>
</evidence>
<dbReference type="SUPFAM" id="SSF48264">
    <property type="entry name" value="Cytochrome P450"/>
    <property type="match status" value="1"/>
</dbReference>
<feature type="binding site" description="axial binding residue" evidence="5">
    <location>
        <position position="457"/>
    </location>
    <ligand>
        <name>heme</name>
        <dbReference type="ChEBI" id="CHEBI:30413"/>
    </ligand>
    <ligandPart>
        <name>Fe</name>
        <dbReference type="ChEBI" id="CHEBI:18248"/>
    </ligandPart>
</feature>
<reference evidence="7 8" key="1">
    <citation type="submission" date="2016-07" db="EMBL/GenBank/DDBJ databases">
        <title>Pervasive Adenine N6-methylation of Active Genes in Fungi.</title>
        <authorList>
            <consortium name="DOE Joint Genome Institute"/>
            <person name="Mondo S.J."/>
            <person name="Dannebaum R.O."/>
            <person name="Kuo R.C."/>
            <person name="Labutti K."/>
            <person name="Haridas S."/>
            <person name="Kuo A."/>
            <person name="Salamov A."/>
            <person name="Ahrendt S.R."/>
            <person name="Lipzen A."/>
            <person name="Sullivan W."/>
            <person name="Andreopoulos W.B."/>
            <person name="Clum A."/>
            <person name="Lindquist E."/>
            <person name="Daum C."/>
            <person name="Ramamoorthy G.K."/>
            <person name="Gryganskyi A."/>
            <person name="Culley D."/>
            <person name="Magnuson J.K."/>
            <person name="James T.Y."/>
            <person name="O'Malley M.A."/>
            <person name="Stajich J.E."/>
            <person name="Spatafora J.W."/>
            <person name="Visel A."/>
            <person name="Grigoriev I.V."/>
        </authorList>
    </citation>
    <scope>NUCLEOTIDE SEQUENCE [LARGE SCALE GENOMIC DNA]</scope>
    <source>
        <strain evidence="7 8">NRRL 1336</strain>
    </source>
</reference>
<evidence type="ECO:0000256" key="2">
    <source>
        <dbReference type="ARBA" id="ARBA00022723"/>
    </source>
</evidence>
<sequence length="510" mass="57964">MNDSPLTNALGVAAGTSALVLTGLALKYNDRAIFDEHNPGTPYRKGYPLLGTLPNLIRGKATIHDFITKAFDDADSTTISVSTLGLPHSVQTIDPANVEHILKNNFENYAKGPKFNEATSDMLGHGIFNANGEQWKWQRKAASLIFNVRNFRDHFTDVFVDEMDIMCKIFDKAIDTNQIVDLHDMMFRFTLDSFVLLGFGVDIKAMTHDGKVPFAASFDELQLNAFEKFVDPFVNMKVALKKVFKPWETTPDYHLKVVNDFSQSVIDNRRKQLEAGEEHKDLLSRFMNARNEHGQPLNDSELRDTILNFIIAGRDTTAQALSWAFYCLAQHPRVEEKLVNEIQQHITDEVEHDSTTLYEKINAMAYSHAVFYEVLRLYPSVPGNQKYALNDDIWPDGTPIRKGDYVSWSPYSSARSEKVWGPDAKQFKPERWLMEDGSLRRENAGKWPAFHAGPRTCLGQNLATLEALVALSMLLRRYKFTMVPGQNITYNVSLTLPMKEGFKVLIEQRK</sequence>
<dbReference type="PRINTS" id="PR00463">
    <property type="entry name" value="EP450I"/>
</dbReference>
<dbReference type="InterPro" id="IPR036396">
    <property type="entry name" value="Cyt_P450_sf"/>
</dbReference>
<comment type="similarity">
    <text evidence="1 6">Belongs to the cytochrome P450 family.</text>
</comment>
<keyword evidence="3 6" id="KW-0560">Oxidoreductase</keyword>
<evidence type="ECO:0000256" key="1">
    <source>
        <dbReference type="ARBA" id="ARBA00010617"/>
    </source>
</evidence>
<dbReference type="InterPro" id="IPR017972">
    <property type="entry name" value="Cyt_P450_CS"/>
</dbReference>
<keyword evidence="6" id="KW-0503">Monooxygenase</keyword>
<dbReference type="Pfam" id="PF00067">
    <property type="entry name" value="p450"/>
    <property type="match status" value="1"/>
</dbReference>